<evidence type="ECO:0000256" key="2">
    <source>
        <dbReference type="SAM" id="SignalP"/>
    </source>
</evidence>
<keyword evidence="4" id="KW-1185">Reference proteome</keyword>
<feature type="chain" id="PRO_5040145199" description="Mid2 domain-containing protein" evidence="2">
    <location>
        <begin position="24"/>
        <end position="325"/>
    </location>
</feature>
<keyword evidence="1" id="KW-0472">Membrane</keyword>
<reference evidence="3" key="1">
    <citation type="journal article" date="2020" name="Stud. Mycol.">
        <title>101 Dothideomycetes genomes: a test case for predicting lifestyles and emergence of pathogens.</title>
        <authorList>
            <person name="Haridas S."/>
            <person name="Albert R."/>
            <person name="Binder M."/>
            <person name="Bloem J."/>
            <person name="Labutti K."/>
            <person name="Salamov A."/>
            <person name="Andreopoulos B."/>
            <person name="Baker S."/>
            <person name="Barry K."/>
            <person name="Bills G."/>
            <person name="Bluhm B."/>
            <person name="Cannon C."/>
            <person name="Castanera R."/>
            <person name="Culley D."/>
            <person name="Daum C."/>
            <person name="Ezra D."/>
            <person name="Gonzalez J."/>
            <person name="Henrissat B."/>
            <person name="Kuo A."/>
            <person name="Liang C."/>
            <person name="Lipzen A."/>
            <person name="Lutzoni F."/>
            <person name="Magnuson J."/>
            <person name="Mondo S."/>
            <person name="Nolan M."/>
            <person name="Ohm R."/>
            <person name="Pangilinan J."/>
            <person name="Park H.-J."/>
            <person name="Ramirez L."/>
            <person name="Alfaro M."/>
            <person name="Sun H."/>
            <person name="Tritt A."/>
            <person name="Yoshinaga Y."/>
            <person name="Zwiers L.-H."/>
            <person name="Turgeon B."/>
            <person name="Goodwin S."/>
            <person name="Spatafora J."/>
            <person name="Crous P."/>
            <person name="Grigoriev I."/>
        </authorList>
    </citation>
    <scope>NUCLEOTIDE SEQUENCE</scope>
    <source>
        <strain evidence="3">CBS 116435</strain>
    </source>
</reference>
<organism evidence="3 4">
    <name type="scientific">Polychaeton citri CBS 116435</name>
    <dbReference type="NCBI Taxonomy" id="1314669"/>
    <lineage>
        <taxon>Eukaryota</taxon>
        <taxon>Fungi</taxon>
        <taxon>Dikarya</taxon>
        <taxon>Ascomycota</taxon>
        <taxon>Pezizomycotina</taxon>
        <taxon>Dothideomycetes</taxon>
        <taxon>Dothideomycetidae</taxon>
        <taxon>Capnodiales</taxon>
        <taxon>Capnodiaceae</taxon>
        <taxon>Polychaeton</taxon>
    </lineage>
</organism>
<evidence type="ECO:0000256" key="1">
    <source>
        <dbReference type="SAM" id="Phobius"/>
    </source>
</evidence>
<evidence type="ECO:0008006" key="5">
    <source>
        <dbReference type="Google" id="ProtNLM"/>
    </source>
</evidence>
<dbReference type="AlphaFoldDB" id="A0A9P4QBV1"/>
<protein>
    <recommendedName>
        <fullName evidence="5">Mid2 domain-containing protein</fullName>
    </recommendedName>
</protein>
<keyword evidence="2" id="KW-0732">Signal</keyword>
<proteinExistence type="predicted"/>
<comment type="caution">
    <text evidence="3">The sequence shown here is derived from an EMBL/GenBank/DDBJ whole genome shotgun (WGS) entry which is preliminary data.</text>
</comment>
<keyword evidence="1" id="KW-0812">Transmembrane</keyword>
<feature type="transmembrane region" description="Helical" evidence="1">
    <location>
        <begin position="173"/>
        <end position="198"/>
    </location>
</feature>
<dbReference type="EMBL" id="MU003772">
    <property type="protein sequence ID" value="KAF2724338.1"/>
    <property type="molecule type" value="Genomic_DNA"/>
</dbReference>
<sequence>MRPISSTTAWTYLAATLTCSVSAANNLTFLNPPDDSALTIANGSTFIITWATNYTYTDVTAFSGPFDDGVYTYAPLVTNATSAFTEFPWIASEVNGADLRYNIHFELANGEDHNCEGCRTNSATVRVAVGVIPSSSSAVHTATAVPPPENINSTVADMPTSTPMSNPMDDNSLGMGLSVGLGVGIPVILAAVGFSWFVRRRRSRRQATVSVAAGMGEKVEHTSGHVNAPTPSYAKAIYEPVHEVDGQGMISELPQTKDIAPDERWELDAERRYHTNVMSNCIRRISLKREIAECCAAPASPYTGSLGQQTAKVFTLPVIHGTEIL</sequence>
<name>A0A9P4QBV1_9PEZI</name>
<keyword evidence="1" id="KW-1133">Transmembrane helix</keyword>
<dbReference type="Proteomes" id="UP000799441">
    <property type="component" value="Unassembled WGS sequence"/>
</dbReference>
<gene>
    <name evidence="3" type="ORF">K431DRAFT_291839</name>
</gene>
<feature type="signal peptide" evidence="2">
    <location>
        <begin position="1"/>
        <end position="23"/>
    </location>
</feature>
<accession>A0A9P4QBV1</accession>
<evidence type="ECO:0000313" key="3">
    <source>
        <dbReference type="EMBL" id="KAF2724338.1"/>
    </source>
</evidence>
<evidence type="ECO:0000313" key="4">
    <source>
        <dbReference type="Proteomes" id="UP000799441"/>
    </source>
</evidence>